<name>A0ABS4I409_9BACL</name>
<sequence>MTIQPSTLSVEITKKVSENHIILDHIELLSTMFG</sequence>
<keyword evidence="2" id="KW-1185">Reference proteome</keyword>
<proteinExistence type="predicted"/>
<accession>A0ABS4I409</accession>
<dbReference type="Proteomes" id="UP001519344">
    <property type="component" value="Unassembled WGS sequence"/>
</dbReference>
<gene>
    <name evidence="1" type="ORF">J2Z65_004895</name>
</gene>
<organism evidence="1 2">
    <name type="scientific">Paenibacillus aceris</name>
    <dbReference type="NCBI Taxonomy" id="869555"/>
    <lineage>
        <taxon>Bacteria</taxon>
        <taxon>Bacillati</taxon>
        <taxon>Bacillota</taxon>
        <taxon>Bacilli</taxon>
        <taxon>Bacillales</taxon>
        <taxon>Paenibacillaceae</taxon>
        <taxon>Paenibacillus</taxon>
    </lineage>
</organism>
<dbReference type="EMBL" id="JAGGKV010000015">
    <property type="protein sequence ID" value="MBP1965650.1"/>
    <property type="molecule type" value="Genomic_DNA"/>
</dbReference>
<reference evidence="1 2" key="1">
    <citation type="submission" date="2021-03" db="EMBL/GenBank/DDBJ databases">
        <title>Genomic Encyclopedia of Type Strains, Phase IV (KMG-IV): sequencing the most valuable type-strain genomes for metagenomic binning, comparative biology and taxonomic classification.</title>
        <authorList>
            <person name="Goeker M."/>
        </authorList>
    </citation>
    <scope>NUCLEOTIDE SEQUENCE [LARGE SCALE GENOMIC DNA]</scope>
    <source>
        <strain evidence="1 2">DSM 24950</strain>
    </source>
</reference>
<evidence type="ECO:0000313" key="1">
    <source>
        <dbReference type="EMBL" id="MBP1965650.1"/>
    </source>
</evidence>
<evidence type="ECO:0000313" key="2">
    <source>
        <dbReference type="Proteomes" id="UP001519344"/>
    </source>
</evidence>
<protein>
    <submittedName>
        <fullName evidence="1">Uncharacterized protein</fullName>
    </submittedName>
</protein>
<comment type="caution">
    <text evidence="1">The sequence shown here is derived from an EMBL/GenBank/DDBJ whole genome shotgun (WGS) entry which is preliminary data.</text>
</comment>